<gene>
    <name evidence="11" type="ORF">FNF28_02459</name>
    <name evidence="10" type="ORF">FNF31_02486</name>
</gene>
<comment type="caution">
    <text evidence="11">The sequence shown here is derived from an EMBL/GenBank/DDBJ whole genome shotgun (WGS) entry which is preliminary data.</text>
</comment>
<evidence type="ECO:0000256" key="6">
    <source>
        <dbReference type="ARBA" id="ARBA00022741"/>
    </source>
</evidence>
<dbReference type="EMBL" id="VLTL01000027">
    <property type="protein sequence ID" value="KAA0168722.1"/>
    <property type="molecule type" value="Genomic_DNA"/>
</dbReference>
<keyword evidence="7" id="KW-0067">ATP-binding</keyword>
<keyword evidence="6" id="KW-0547">Nucleotide-binding</keyword>
<dbReference type="PANTHER" id="PTHR22749:SF6">
    <property type="entry name" value="RIBOFLAVIN KINASE"/>
    <property type="match status" value="1"/>
</dbReference>
<dbReference type="InterPro" id="IPR023468">
    <property type="entry name" value="Riboflavin_kinase"/>
</dbReference>
<evidence type="ECO:0000313" key="13">
    <source>
        <dbReference type="Proteomes" id="UP000325113"/>
    </source>
</evidence>
<keyword evidence="5" id="KW-0808">Transferase</keyword>
<dbReference type="EC" id="2.7.1.26" evidence="2"/>
<keyword evidence="4" id="KW-0288">FMN</keyword>
<dbReference type="SUPFAM" id="SSF82114">
    <property type="entry name" value="Riboflavin kinase-like"/>
    <property type="match status" value="1"/>
</dbReference>
<evidence type="ECO:0000256" key="5">
    <source>
        <dbReference type="ARBA" id="ARBA00022679"/>
    </source>
</evidence>
<evidence type="ECO:0000313" key="10">
    <source>
        <dbReference type="EMBL" id="KAA0164250.1"/>
    </source>
</evidence>
<evidence type="ECO:0000256" key="4">
    <source>
        <dbReference type="ARBA" id="ARBA00022643"/>
    </source>
</evidence>
<dbReference type="GO" id="GO:0009231">
    <property type="term" value="P:riboflavin biosynthetic process"/>
    <property type="evidence" value="ECO:0007669"/>
    <property type="project" value="InterPro"/>
</dbReference>
<evidence type="ECO:0000259" key="9">
    <source>
        <dbReference type="SMART" id="SM00904"/>
    </source>
</evidence>
<dbReference type="GO" id="GO:0008531">
    <property type="term" value="F:riboflavin kinase activity"/>
    <property type="evidence" value="ECO:0007669"/>
    <property type="project" value="UniProtKB-EC"/>
</dbReference>
<sequence>MASTTPAAAPANGGPIVEDYSGLRVLDEPFRVSGEVVKGFGRGSKELGIPTANLPIESLGAAVDSLESGVYFGWAALSGKGPFKMVMSVGWNPYYKNSKKTIEPHLLHTFEEDFYGEDLRLVVTGYMRPEKDYAGLDELIAAIRGDVTFAWESLDKAPHAALAADPFLSAAASATTAPASATTAPASATTAPASATTAPASAEAPPADA</sequence>
<keyword evidence="3" id="KW-0285">Flavoprotein</keyword>
<evidence type="ECO:0000256" key="2">
    <source>
        <dbReference type="ARBA" id="ARBA00012105"/>
    </source>
</evidence>
<dbReference type="Gene3D" id="2.40.30.30">
    <property type="entry name" value="Riboflavin kinase-like"/>
    <property type="match status" value="1"/>
</dbReference>
<dbReference type="GO" id="GO:0005524">
    <property type="term" value="F:ATP binding"/>
    <property type="evidence" value="ECO:0007669"/>
    <property type="project" value="UniProtKB-KW"/>
</dbReference>
<dbReference type="Pfam" id="PF01687">
    <property type="entry name" value="Flavokinase"/>
    <property type="match status" value="1"/>
</dbReference>
<reference evidence="12 13" key="1">
    <citation type="submission" date="2019-07" db="EMBL/GenBank/DDBJ databases">
        <title>Genomes of Cafeteria roenbergensis.</title>
        <authorList>
            <person name="Fischer M.G."/>
            <person name="Hackl T."/>
            <person name="Roman M."/>
        </authorList>
    </citation>
    <scope>NUCLEOTIDE SEQUENCE [LARGE SCALE GENOMIC DNA]</scope>
    <source>
        <strain evidence="10 13">Cflag</strain>
        <strain evidence="11 12">RCC970-E3</strain>
    </source>
</reference>
<evidence type="ECO:0000256" key="3">
    <source>
        <dbReference type="ARBA" id="ARBA00022630"/>
    </source>
</evidence>
<feature type="domain" description="Riboflavin kinase" evidence="9">
    <location>
        <begin position="25"/>
        <end position="155"/>
    </location>
</feature>
<dbReference type="Proteomes" id="UP000325113">
    <property type="component" value="Unassembled WGS sequence"/>
</dbReference>
<dbReference type="InterPro" id="IPR023465">
    <property type="entry name" value="Riboflavin_kinase_dom_sf"/>
</dbReference>
<dbReference type="PANTHER" id="PTHR22749">
    <property type="entry name" value="RIBOFLAVIN KINASE/FMN ADENYLYLTRANSFERASE"/>
    <property type="match status" value="1"/>
</dbReference>
<dbReference type="InterPro" id="IPR015865">
    <property type="entry name" value="Riboflavin_kinase_bac/euk"/>
</dbReference>
<protein>
    <recommendedName>
        <fullName evidence="2">riboflavin kinase</fullName>
        <ecNumber evidence="2">2.7.1.26</ecNumber>
    </recommendedName>
</protein>
<accession>A0A5A8DTE9</accession>
<name>A0A5A8DTE9_CAFRO</name>
<evidence type="ECO:0000256" key="7">
    <source>
        <dbReference type="ARBA" id="ARBA00022840"/>
    </source>
</evidence>
<evidence type="ECO:0000313" key="12">
    <source>
        <dbReference type="Proteomes" id="UP000324907"/>
    </source>
</evidence>
<organism evidence="11 12">
    <name type="scientific">Cafeteria roenbergensis</name>
    <name type="common">Marine flagellate</name>
    <dbReference type="NCBI Taxonomy" id="33653"/>
    <lineage>
        <taxon>Eukaryota</taxon>
        <taxon>Sar</taxon>
        <taxon>Stramenopiles</taxon>
        <taxon>Bigyra</taxon>
        <taxon>Opalozoa</taxon>
        <taxon>Bicosoecida</taxon>
        <taxon>Cafeteriaceae</taxon>
        <taxon>Cafeteria</taxon>
    </lineage>
</organism>
<proteinExistence type="predicted"/>
<dbReference type="FunFam" id="2.40.30.30:FF:000005">
    <property type="entry name" value="Haloacid dehalogenase-like hydrolase domain-containing protein 1A"/>
    <property type="match status" value="1"/>
</dbReference>
<dbReference type="SMART" id="SM00904">
    <property type="entry name" value="Flavokinase"/>
    <property type="match status" value="1"/>
</dbReference>
<dbReference type="AlphaFoldDB" id="A0A5A8DTE9"/>
<comment type="pathway">
    <text evidence="1">Cofactor biosynthesis; FMN biosynthesis; FMN from riboflavin (ATP route): step 1/1.</text>
</comment>
<evidence type="ECO:0000256" key="8">
    <source>
        <dbReference type="SAM" id="MobiDB-lite"/>
    </source>
</evidence>
<feature type="region of interest" description="Disordered" evidence="8">
    <location>
        <begin position="179"/>
        <end position="209"/>
    </location>
</feature>
<dbReference type="GO" id="GO:0009398">
    <property type="term" value="P:FMN biosynthetic process"/>
    <property type="evidence" value="ECO:0007669"/>
    <property type="project" value="UniProtKB-UniPathway"/>
</dbReference>
<evidence type="ECO:0000256" key="1">
    <source>
        <dbReference type="ARBA" id="ARBA00005201"/>
    </source>
</evidence>
<dbReference type="Proteomes" id="UP000324907">
    <property type="component" value="Unassembled WGS sequence"/>
</dbReference>
<evidence type="ECO:0000313" key="11">
    <source>
        <dbReference type="EMBL" id="KAA0168722.1"/>
    </source>
</evidence>
<dbReference type="EMBL" id="VLTM01000018">
    <property type="protein sequence ID" value="KAA0164250.1"/>
    <property type="molecule type" value="Genomic_DNA"/>
</dbReference>
<dbReference type="UniPathway" id="UPA00276">
    <property type="reaction ID" value="UER00406"/>
</dbReference>